<evidence type="ECO:0000313" key="1">
    <source>
        <dbReference type="EMBL" id="KAJ8940674.1"/>
    </source>
</evidence>
<dbReference type="Proteomes" id="UP001162162">
    <property type="component" value="Unassembled WGS sequence"/>
</dbReference>
<protein>
    <recommendedName>
        <fullName evidence="3">Transposase</fullName>
    </recommendedName>
</protein>
<dbReference type="EMBL" id="JAPWTK010000416">
    <property type="protein sequence ID" value="KAJ8940674.1"/>
    <property type="molecule type" value="Genomic_DNA"/>
</dbReference>
<dbReference type="AlphaFoldDB" id="A0AAV8XP05"/>
<evidence type="ECO:0000313" key="2">
    <source>
        <dbReference type="Proteomes" id="UP001162162"/>
    </source>
</evidence>
<dbReference type="GO" id="GO:0003676">
    <property type="term" value="F:nucleic acid binding"/>
    <property type="evidence" value="ECO:0007669"/>
    <property type="project" value="InterPro"/>
</dbReference>
<gene>
    <name evidence="1" type="ORF">NQ318_017723</name>
</gene>
<name>A0AAV8XP05_9CUCU</name>
<evidence type="ECO:0008006" key="3">
    <source>
        <dbReference type="Google" id="ProtNLM"/>
    </source>
</evidence>
<reference evidence="1" key="1">
    <citation type="journal article" date="2023" name="Insect Mol. Biol.">
        <title>Genome sequencing provides insights into the evolution of gene families encoding plant cell wall-degrading enzymes in longhorned beetles.</title>
        <authorList>
            <person name="Shin N.R."/>
            <person name="Okamura Y."/>
            <person name="Kirsch R."/>
            <person name="Pauchet Y."/>
        </authorList>
    </citation>
    <scope>NUCLEOTIDE SEQUENCE</scope>
    <source>
        <strain evidence="1">AMC_N1</strain>
    </source>
</reference>
<feature type="non-terminal residue" evidence="1">
    <location>
        <position position="511"/>
    </location>
</feature>
<organism evidence="1 2">
    <name type="scientific">Aromia moschata</name>
    <dbReference type="NCBI Taxonomy" id="1265417"/>
    <lineage>
        <taxon>Eukaryota</taxon>
        <taxon>Metazoa</taxon>
        <taxon>Ecdysozoa</taxon>
        <taxon>Arthropoda</taxon>
        <taxon>Hexapoda</taxon>
        <taxon>Insecta</taxon>
        <taxon>Pterygota</taxon>
        <taxon>Neoptera</taxon>
        <taxon>Endopterygota</taxon>
        <taxon>Coleoptera</taxon>
        <taxon>Polyphaga</taxon>
        <taxon>Cucujiformia</taxon>
        <taxon>Chrysomeloidea</taxon>
        <taxon>Cerambycidae</taxon>
        <taxon>Cerambycinae</taxon>
        <taxon>Callichromatini</taxon>
        <taxon>Aromia</taxon>
    </lineage>
</organism>
<dbReference type="PANTHER" id="PTHR47326">
    <property type="entry name" value="TRANSPOSABLE ELEMENT TC3 TRANSPOSASE-LIKE PROTEIN"/>
    <property type="match status" value="1"/>
</dbReference>
<dbReference type="Gene3D" id="3.30.420.10">
    <property type="entry name" value="Ribonuclease H-like superfamily/Ribonuclease H"/>
    <property type="match status" value="1"/>
</dbReference>
<proteinExistence type="predicted"/>
<dbReference type="InterPro" id="IPR036397">
    <property type="entry name" value="RNaseH_sf"/>
</dbReference>
<dbReference type="PANTHER" id="PTHR47326:SF1">
    <property type="entry name" value="HTH PSQ-TYPE DOMAIN-CONTAINING PROTEIN"/>
    <property type="match status" value="1"/>
</dbReference>
<sequence length="511" mass="59696">MPIHNWIWNLTQLLTRIFDIFPIERLNNSKILKILLICTTMQLTGIPAQWHFFATAHGKGPCDGIGGTIKRHAPRASLQLAVDKQITTSYELYAWASAPENLSNIEVKFSSEEDYNQAVNNLNYENNLKQQQAEDKSEDCCISESGNLGIFWDSPAQNTYEKRSAKDIKKSKKWLNEDDAASVLALHSVREAPRLSLRRRAIETEISKSHLQRIFKQNRILPFKQKFRHTLEEGDEAKRLDFCLEMGNRVINDIGFHKQILFSDESTFSTNVVVSSQHCRYWSETNPHFTISHRRQYFKKVNVWCAVSYTNCIIGPYIFKEYLNRDTYLEMLQNFLTDKLDELPLSYRTRLFFQQDGCPAHHAVTVRNWLNSEFNEHWIGRDGPILWPPRSNDLTILDFYLSGRLMQIVYREPLENDEEQLKTRIQNAKQIKLFQYDPVLLKMQRMLTIDILIKIVYRISIQIENRYLLEANLLLASSQHQISLASIRPIKPKKNNAHASRQFTAEKLNKT</sequence>
<keyword evidence="2" id="KW-1185">Reference proteome</keyword>
<accession>A0AAV8XP05</accession>
<comment type="caution">
    <text evidence="1">The sequence shown here is derived from an EMBL/GenBank/DDBJ whole genome shotgun (WGS) entry which is preliminary data.</text>
</comment>